<dbReference type="InterPro" id="IPR036034">
    <property type="entry name" value="PDZ_sf"/>
</dbReference>
<dbReference type="InterPro" id="IPR008269">
    <property type="entry name" value="Lon_proteolytic"/>
</dbReference>
<organism evidence="3 4">
    <name type="scientific">Leucobacter tardus</name>
    <dbReference type="NCBI Taxonomy" id="501483"/>
    <lineage>
        <taxon>Bacteria</taxon>
        <taxon>Bacillati</taxon>
        <taxon>Actinomycetota</taxon>
        <taxon>Actinomycetes</taxon>
        <taxon>Micrococcales</taxon>
        <taxon>Microbacteriaceae</taxon>
        <taxon>Leucobacter</taxon>
    </lineage>
</organism>
<dbReference type="RefSeq" id="WP_208237993.1">
    <property type="nucleotide sequence ID" value="NZ_BAAAQU010000001.1"/>
</dbReference>
<sequence length="365" mass="37177">MRDPGAERRRSRLTIGFAIAALLVLVAAVTPSPYVVERPGPVIDTLGDVQVEGEDVPVLSISGAESFPTTGSLSLTSVTLIGGPEHPTKWLSLVAPLFDRDQRIAPRTEFYPEGVSEEQRTAVNTAMMGSSQTQAAAAAARALGEPVTARVLVADVLADGPGEGVLEPEDEIRTVNGASVSDVDELRAAVAEGGDAPVELGILRGGDAVTVSVVPETPDGSDTPVIGVSIGVDYDLPFALDSSLEDIGGPSAGMIFALAIYDKLTPESLTADRAIAGTGTIDGEGRVGGIGGLPQKIAGAATADAELFLMPAENCGDLPKRPPDDLVITPVATLDDALSAVSAFTSGEDVPGPETCDTAAATAAE</sequence>
<dbReference type="Pfam" id="PF05362">
    <property type="entry name" value="Lon_C"/>
    <property type="match status" value="1"/>
</dbReference>
<reference evidence="3" key="1">
    <citation type="submission" date="2021-03" db="EMBL/GenBank/DDBJ databases">
        <title>Leucobacter chromiisoli sp. nov., isolated from chromium-containing soil of chemical plant.</title>
        <authorList>
            <person name="Xu Z."/>
        </authorList>
    </citation>
    <scope>NUCLEOTIDE SEQUENCE</scope>
    <source>
        <strain evidence="3">K 70/01</strain>
    </source>
</reference>
<keyword evidence="4" id="KW-1185">Reference proteome</keyword>
<dbReference type="SUPFAM" id="SSF54211">
    <property type="entry name" value="Ribosomal protein S5 domain 2-like"/>
    <property type="match status" value="1"/>
</dbReference>
<proteinExistence type="predicted"/>
<accession>A0A939QEE4</accession>
<dbReference type="PANTHER" id="PTHR10046">
    <property type="entry name" value="ATP DEPENDENT LON PROTEASE FAMILY MEMBER"/>
    <property type="match status" value="1"/>
</dbReference>
<dbReference type="EMBL" id="JAGFBF010000004">
    <property type="protein sequence ID" value="MBO2989628.1"/>
    <property type="molecule type" value="Genomic_DNA"/>
</dbReference>
<dbReference type="InterPro" id="IPR014721">
    <property type="entry name" value="Ribsml_uS5_D2-typ_fold_subgr"/>
</dbReference>
<evidence type="ECO:0000313" key="4">
    <source>
        <dbReference type="Proteomes" id="UP000668403"/>
    </source>
</evidence>
<dbReference type="Gene3D" id="2.30.42.10">
    <property type="match status" value="1"/>
</dbReference>
<dbReference type="GO" id="GO:0004176">
    <property type="term" value="F:ATP-dependent peptidase activity"/>
    <property type="evidence" value="ECO:0007669"/>
    <property type="project" value="InterPro"/>
</dbReference>
<keyword evidence="3" id="KW-0645">Protease</keyword>
<feature type="domain" description="Lon proteolytic" evidence="2">
    <location>
        <begin position="249"/>
        <end position="339"/>
    </location>
</feature>
<comment type="caution">
    <text evidence="3">The sequence shown here is derived from an EMBL/GenBank/DDBJ whole genome shotgun (WGS) entry which is preliminary data.</text>
</comment>
<dbReference type="Proteomes" id="UP000668403">
    <property type="component" value="Unassembled WGS sequence"/>
</dbReference>
<evidence type="ECO:0000259" key="2">
    <source>
        <dbReference type="Pfam" id="PF05362"/>
    </source>
</evidence>
<dbReference type="AlphaFoldDB" id="A0A939QEE4"/>
<dbReference type="GO" id="GO:0004252">
    <property type="term" value="F:serine-type endopeptidase activity"/>
    <property type="evidence" value="ECO:0007669"/>
    <property type="project" value="InterPro"/>
</dbReference>
<evidence type="ECO:0000313" key="3">
    <source>
        <dbReference type="EMBL" id="MBO2989628.1"/>
    </source>
</evidence>
<dbReference type="GO" id="GO:0030163">
    <property type="term" value="P:protein catabolic process"/>
    <property type="evidence" value="ECO:0007669"/>
    <property type="project" value="InterPro"/>
</dbReference>
<dbReference type="GO" id="GO:0005524">
    <property type="term" value="F:ATP binding"/>
    <property type="evidence" value="ECO:0007669"/>
    <property type="project" value="InterPro"/>
</dbReference>
<gene>
    <name evidence="3" type="ORF">J4H85_06415</name>
</gene>
<dbReference type="GO" id="GO:0006508">
    <property type="term" value="P:proteolysis"/>
    <property type="evidence" value="ECO:0007669"/>
    <property type="project" value="UniProtKB-KW"/>
</dbReference>
<dbReference type="SUPFAM" id="SSF50156">
    <property type="entry name" value="PDZ domain-like"/>
    <property type="match status" value="1"/>
</dbReference>
<dbReference type="InterPro" id="IPR020568">
    <property type="entry name" value="Ribosomal_Su5_D2-typ_SF"/>
</dbReference>
<keyword evidence="3" id="KW-0378">Hydrolase</keyword>
<evidence type="ECO:0000256" key="1">
    <source>
        <dbReference type="SAM" id="MobiDB-lite"/>
    </source>
</evidence>
<dbReference type="InterPro" id="IPR027065">
    <property type="entry name" value="Lon_Prtase"/>
</dbReference>
<protein>
    <submittedName>
        <fullName evidence="3">ATP-dependent serine protease</fullName>
    </submittedName>
</protein>
<name>A0A939QEE4_9MICO</name>
<feature type="region of interest" description="Disordered" evidence="1">
    <location>
        <begin position="345"/>
        <end position="365"/>
    </location>
</feature>
<dbReference type="Gene3D" id="3.30.230.10">
    <property type="match status" value="1"/>
</dbReference>